<evidence type="ECO:0000256" key="3">
    <source>
        <dbReference type="ARBA" id="ARBA00022679"/>
    </source>
</evidence>
<accession>A0A1J0AC03</accession>
<dbReference type="PROSITE" id="PS00109">
    <property type="entry name" value="PROTEIN_KINASE_TYR"/>
    <property type="match status" value="1"/>
</dbReference>
<feature type="region of interest" description="Disordered" evidence="10">
    <location>
        <begin position="359"/>
        <end position="384"/>
    </location>
</feature>
<evidence type="ECO:0000256" key="9">
    <source>
        <dbReference type="PROSITE-ProRule" id="PRU10141"/>
    </source>
</evidence>
<dbReference type="PROSITE" id="PS00107">
    <property type="entry name" value="PROTEIN_KINASE_ATP"/>
    <property type="match status" value="1"/>
</dbReference>
<feature type="transmembrane region" description="Helical" evidence="11">
    <location>
        <begin position="328"/>
        <end position="352"/>
    </location>
</feature>
<keyword evidence="14" id="KW-1185">Reference proteome</keyword>
<evidence type="ECO:0000256" key="10">
    <source>
        <dbReference type="SAM" id="MobiDB-lite"/>
    </source>
</evidence>
<dbReference type="KEGG" id="glt:GlitD10_1164"/>
<evidence type="ECO:0000256" key="11">
    <source>
        <dbReference type="SAM" id="Phobius"/>
    </source>
</evidence>
<keyword evidence="11" id="KW-0812">Transmembrane</keyword>
<feature type="binding site" evidence="9">
    <location>
        <position position="45"/>
    </location>
    <ligand>
        <name>ATP</name>
        <dbReference type="ChEBI" id="CHEBI:30616"/>
    </ligand>
</feature>
<dbReference type="Gene3D" id="1.10.510.10">
    <property type="entry name" value="Transferase(Phosphotransferase) domain 1"/>
    <property type="match status" value="1"/>
</dbReference>
<dbReference type="PANTHER" id="PTHR24363">
    <property type="entry name" value="SERINE/THREONINE PROTEIN KINASE"/>
    <property type="match status" value="1"/>
</dbReference>
<dbReference type="EMBL" id="CP017675">
    <property type="protein sequence ID" value="APB33484.1"/>
    <property type="molecule type" value="Genomic_DNA"/>
</dbReference>
<keyword evidence="11" id="KW-1133">Transmembrane helix</keyword>
<dbReference type="STRING" id="1188229.GlitD10_1164"/>
<evidence type="ECO:0000256" key="1">
    <source>
        <dbReference type="ARBA" id="ARBA00012513"/>
    </source>
</evidence>
<organism evidence="13 14">
    <name type="scientific">Gloeomargarita lithophora Alchichica-D10</name>
    <dbReference type="NCBI Taxonomy" id="1188229"/>
    <lineage>
        <taxon>Bacteria</taxon>
        <taxon>Bacillati</taxon>
        <taxon>Cyanobacteriota</taxon>
        <taxon>Cyanophyceae</taxon>
        <taxon>Gloeomargaritales</taxon>
        <taxon>Gloeomargaritaceae</taxon>
        <taxon>Gloeomargarita</taxon>
    </lineage>
</organism>
<evidence type="ECO:0000256" key="7">
    <source>
        <dbReference type="ARBA" id="ARBA00047899"/>
    </source>
</evidence>
<dbReference type="SUPFAM" id="SSF56112">
    <property type="entry name" value="Protein kinase-like (PK-like)"/>
    <property type="match status" value="1"/>
</dbReference>
<dbReference type="InterPro" id="IPR008266">
    <property type="entry name" value="Tyr_kinase_AS"/>
</dbReference>
<dbReference type="GO" id="GO:0005524">
    <property type="term" value="F:ATP binding"/>
    <property type="evidence" value="ECO:0007669"/>
    <property type="project" value="UniProtKB-UniRule"/>
</dbReference>
<dbReference type="Proteomes" id="UP000180235">
    <property type="component" value="Chromosome"/>
</dbReference>
<dbReference type="Gene3D" id="2.60.120.380">
    <property type="match status" value="2"/>
</dbReference>
<dbReference type="PROSITE" id="PS50011">
    <property type="entry name" value="PROTEIN_KINASE_DOM"/>
    <property type="match status" value="1"/>
</dbReference>
<keyword evidence="5 13" id="KW-0418">Kinase</keyword>
<dbReference type="AlphaFoldDB" id="A0A1J0AC03"/>
<dbReference type="Gene3D" id="3.30.200.20">
    <property type="entry name" value="Phosphorylase Kinase, domain 1"/>
    <property type="match status" value="1"/>
</dbReference>
<evidence type="ECO:0000313" key="13">
    <source>
        <dbReference type="EMBL" id="APB33484.1"/>
    </source>
</evidence>
<evidence type="ECO:0000256" key="5">
    <source>
        <dbReference type="ARBA" id="ARBA00022777"/>
    </source>
</evidence>
<keyword evidence="6 9" id="KW-0067">ATP-binding</keyword>
<dbReference type="PANTHER" id="PTHR24363:SF0">
    <property type="entry name" value="SERINE_THREONINE KINASE LIKE DOMAIN CONTAINING 1"/>
    <property type="match status" value="1"/>
</dbReference>
<evidence type="ECO:0000256" key="6">
    <source>
        <dbReference type="ARBA" id="ARBA00022840"/>
    </source>
</evidence>
<proteinExistence type="predicted"/>
<evidence type="ECO:0000259" key="12">
    <source>
        <dbReference type="PROSITE" id="PS50011"/>
    </source>
</evidence>
<dbReference type="OrthoDB" id="507628at2"/>
<gene>
    <name evidence="13" type="ORF">GlitD10_1164</name>
</gene>
<protein>
    <recommendedName>
        <fullName evidence="1">non-specific serine/threonine protein kinase</fullName>
        <ecNumber evidence="1">2.7.11.1</ecNumber>
    </recommendedName>
</protein>
<dbReference type="InterPro" id="IPR011009">
    <property type="entry name" value="Kinase-like_dom_sf"/>
</dbReference>
<dbReference type="Pfam" id="PF00069">
    <property type="entry name" value="Pkinase"/>
    <property type="match status" value="1"/>
</dbReference>
<dbReference type="InterPro" id="IPR017441">
    <property type="entry name" value="Protein_kinase_ATP_BS"/>
</dbReference>
<feature type="compositionally biased region" description="Pro residues" evidence="10">
    <location>
        <begin position="371"/>
        <end position="381"/>
    </location>
</feature>
<keyword evidence="3" id="KW-0808">Transferase</keyword>
<evidence type="ECO:0000256" key="4">
    <source>
        <dbReference type="ARBA" id="ARBA00022741"/>
    </source>
</evidence>
<dbReference type="EC" id="2.7.11.1" evidence="1"/>
<dbReference type="GO" id="GO:0004674">
    <property type="term" value="F:protein serine/threonine kinase activity"/>
    <property type="evidence" value="ECO:0007669"/>
    <property type="project" value="UniProtKB-KW"/>
</dbReference>
<evidence type="ECO:0000256" key="8">
    <source>
        <dbReference type="ARBA" id="ARBA00048679"/>
    </source>
</evidence>
<keyword evidence="4 9" id="KW-0547">Nucleotide-binding</keyword>
<keyword evidence="11" id="KW-0472">Membrane</keyword>
<comment type="catalytic activity">
    <reaction evidence="8">
        <text>L-seryl-[protein] + ATP = O-phospho-L-seryl-[protein] + ADP + H(+)</text>
        <dbReference type="Rhea" id="RHEA:17989"/>
        <dbReference type="Rhea" id="RHEA-COMP:9863"/>
        <dbReference type="Rhea" id="RHEA-COMP:11604"/>
        <dbReference type="ChEBI" id="CHEBI:15378"/>
        <dbReference type="ChEBI" id="CHEBI:29999"/>
        <dbReference type="ChEBI" id="CHEBI:30616"/>
        <dbReference type="ChEBI" id="CHEBI:83421"/>
        <dbReference type="ChEBI" id="CHEBI:456216"/>
        <dbReference type="EC" id="2.7.11.1"/>
    </reaction>
</comment>
<comment type="catalytic activity">
    <reaction evidence="7">
        <text>L-threonyl-[protein] + ATP = O-phospho-L-threonyl-[protein] + ADP + H(+)</text>
        <dbReference type="Rhea" id="RHEA:46608"/>
        <dbReference type="Rhea" id="RHEA-COMP:11060"/>
        <dbReference type="Rhea" id="RHEA-COMP:11605"/>
        <dbReference type="ChEBI" id="CHEBI:15378"/>
        <dbReference type="ChEBI" id="CHEBI:30013"/>
        <dbReference type="ChEBI" id="CHEBI:30616"/>
        <dbReference type="ChEBI" id="CHEBI:61977"/>
        <dbReference type="ChEBI" id="CHEBI:456216"/>
        <dbReference type="EC" id="2.7.11.1"/>
    </reaction>
</comment>
<dbReference type="InterPro" id="IPR000719">
    <property type="entry name" value="Prot_kinase_dom"/>
</dbReference>
<dbReference type="RefSeq" id="WP_071454063.1">
    <property type="nucleotide sequence ID" value="NZ_CP017675.1"/>
</dbReference>
<sequence length="585" mass="64593">MRPPLTTHTVLQNRYRIVRVLGQGGFGRTYLAHDQNRFNEYCVLKEFMPARGEPHQIQKAKELFKREATVLYQLRHPQIPQFHALFEQEQRLFLVQDYVEGKNYRTLLAERLRRQQPFTESEAYELLLKVLPVLDYIHHCGVIHRDISPDNLMLRQKDQMPVLIDFGVVKDIASRLQPARASGATSVGKLGYAPSEQLQTGRVYPASDLYTLAVTVLVLLTGCEPQELYDDQTLTWRWQQHITLNSGLASVLGKMLSHRPGDRYAAAKDVLKALGEMPSGVSPELPPVTSLPTVVARPQFTPPAPAPVYVSRPSPLSVPKPSPWDSPIALALVSVLLVLITGTLSWVVVSWLMRRAPDTPTWDNPVVTSPSPTPSPSPTANPTPAVLPLRVGTESNLNNTLAPGQTQVYTFTAPANQQLTLKFTGDALTATLITPENQSITLAKQWQDKIPAGKYQIKITNPTDAPREYGLTVLLSEAPPAAPALESTPITLPEGATQTEVTARISPTQGKRFLFTAPADQELFIELRSIGMATLTCRTPEGRVIAAQTLYCTAQPTLAGTYEFDLTSTDVTNVTLILVLRPVTN</sequence>
<keyword evidence="2" id="KW-0723">Serine/threonine-protein kinase</keyword>
<evidence type="ECO:0000256" key="2">
    <source>
        <dbReference type="ARBA" id="ARBA00022527"/>
    </source>
</evidence>
<name>A0A1J0AC03_9CYAN</name>
<dbReference type="CDD" id="cd14014">
    <property type="entry name" value="STKc_PknB_like"/>
    <property type="match status" value="1"/>
</dbReference>
<feature type="domain" description="Protein kinase" evidence="12">
    <location>
        <begin position="15"/>
        <end position="285"/>
    </location>
</feature>
<reference evidence="13 14" key="1">
    <citation type="submission" date="2016-10" db="EMBL/GenBank/DDBJ databases">
        <title>Description of Gloeomargarita lithophora gen. nov., sp. nov., a thylakoid-bearing basal-branching cyanobacterium with intracellular carbonates, and proposal for Gloeomargaritales ord. nov.</title>
        <authorList>
            <person name="Moreira D."/>
            <person name="Tavera R."/>
            <person name="Benzerara K."/>
            <person name="Skouri-Panet F."/>
            <person name="Couradeau E."/>
            <person name="Gerard E."/>
            <person name="Loussert C."/>
            <person name="Novelo E."/>
            <person name="Zivanovic Y."/>
            <person name="Lopez-Garcia P."/>
        </authorList>
    </citation>
    <scope>NUCLEOTIDE SEQUENCE [LARGE SCALE GENOMIC DNA]</scope>
    <source>
        <strain evidence="13 14">D10</strain>
    </source>
</reference>
<evidence type="ECO:0000313" key="14">
    <source>
        <dbReference type="Proteomes" id="UP000180235"/>
    </source>
</evidence>